<comment type="similarity">
    <text evidence="2 11">Belongs to the G-protein coupled receptor T2R family.</text>
</comment>
<keyword evidence="15" id="KW-1185">Reference proteome</keyword>
<evidence type="ECO:0000256" key="4">
    <source>
        <dbReference type="ARBA" id="ARBA00022606"/>
    </source>
</evidence>
<keyword evidence="10 12" id="KW-0807">Transducer</keyword>
<keyword evidence="8 12" id="KW-0472">Membrane</keyword>
<evidence type="ECO:0000256" key="10">
    <source>
        <dbReference type="ARBA" id="ARBA00023224"/>
    </source>
</evidence>
<feature type="transmembrane region" description="Helical" evidence="13">
    <location>
        <begin position="197"/>
        <end position="216"/>
    </location>
</feature>
<evidence type="ECO:0000313" key="14">
    <source>
        <dbReference type="EMBL" id="KAG9466202.1"/>
    </source>
</evidence>
<dbReference type="PANTHER" id="PTHR11394">
    <property type="entry name" value="TASTE RECEPTOR TYPE 2"/>
    <property type="match status" value="1"/>
</dbReference>
<proteinExistence type="inferred from homology"/>
<feature type="transmembrane region" description="Helical" evidence="13">
    <location>
        <begin position="98"/>
        <end position="116"/>
    </location>
</feature>
<keyword evidence="5 12" id="KW-0812">Transmembrane</keyword>
<evidence type="ECO:0000256" key="2">
    <source>
        <dbReference type="ARBA" id="ARBA00007376"/>
    </source>
</evidence>
<feature type="transmembrane region" description="Helical" evidence="13">
    <location>
        <begin position="267"/>
        <end position="286"/>
    </location>
</feature>
<comment type="subcellular location">
    <subcellularLocation>
        <location evidence="1 12">Membrane</location>
        <topology evidence="1 12">Multi-pass membrane protein</topology>
    </subcellularLocation>
</comment>
<keyword evidence="4 12" id="KW-0716">Sensory transduction</keyword>
<evidence type="ECO:0000256" key="6">
    <source>
        <dbReference type="ARBA" id="ARBA00022989"/>
    </source>
</evidence>
<evidence type="ECO:0000313" key="15">
    <source>
        <dbReference type="Proteomes" id="UP000770717"/>
    </source>
</evidence>
<feature type="transmembrane region" description="Helical" evidence="13">
    <location>
        <begin position="12"/>
        <end position="37"/>
    </location>
</feature>
<dbReference type="GO" id="GO:0033038">
    <property type="term" value="F:bitter taste receptor activity"/>
    <property type="evidence" value="ECO:0007669"/>
    <property type="project" value="InterPro"/>
</dbReference>
<name>A0A8J6B8Y0_ELECQ</name>
<reference evidence="14" key="1">
    <citation type="thesis" date="2020" institute="ProQuest LLC" country="789 East Eisenhower Parkway, Ann Arbor, MI, USA">
        <title>Comparative Genomics and Chromosome Evolution.</title>
        <authorList>
            <person name="Mudd A.B."/>
        </authorList>
    </citation>
    <scope>NUCLEOTIDE SEQUENCE</scope>
    <source>
        <strain evidence="14">HN-11 Male</strain>
        <tissue evidence="14">Kidney and liver</tissue>
    </source>
</reference>
<dbReference type="SUPFAM" id="SSF81321">
    <property type="entry name" value="Family A G protein-coupled receptor-like"/>
    <property type="match status" value="1"/>
</dbReference>
<evidence type="ECO:0000256" key="9">
    <source>
        <dbReference type="ARBA" id="ARBA00023170"/>
    </source>
</evidence>
<dbReference type="InterPro" id="IPR007960">
    <property type="entry name" value="TAS2R"/>
</dbReference>
<feature type="transmembrane region" description="Helical" evidence="13">
    <location>
        <begin position="137"/>
        <end position="157"/>
    </location>
</feature>
<evidence type="ECO:0000256" key="8">
    <source>
        <dbReference type="ARBA" id="ARBA00023136"/>
    </source>
</evidence>
<dbReference type="Pfam" id="PF05296">
    <property type="entry name" value="TAS2R"/>
    <property type="match status" value="1"/>
</dbReference>
<keyword evidence="6 13" id="KW-1133">Transmembrane helix</keyword>
<accession>A0A8J6B8Y0</accession>
<dbReference type="PANTHER" id="PTHR11394:SF160">
    <property type="entry name" value="TASTE RECEPTOR TYPE 2"/>
    <property type="match status" value="1"/>
</dbReference>
<feature type="transmembrane region" description="Helical" evidence="13">
    <location>
        <begin position="57"/>
        <end position="78"/>
    </location>
</feature>
<dbReference type="OrthoDB" id="8876749at2759"/>
<dbReference type="GO" id="GO:0016020">
    <property type="term" value="C:membrane"/>
    <property type="evidence" value="ECO:0007669"/>
    <property type="project" value="UniProtKB-SubCell"/>
</dbReference>
<keyword evidence="3 12" id="KW-0919">Taste</keyword>
<keyword evidence="7 12" id="KW-0297">G-protein coupled receptor</keyword>
<dbReference type="GO" id="GO:0004930">
    <property type="term" value="F:G protein-coupled receptor activity"/>
    <property type="evidence" value="ECO:0007669"/>
    <property type="project" value="UniProtKB-KW"/>
</dbReference>
<protein>
    <recommendedName>
        <fullName evidence="12">Taste receptor type 2</fullName>
    </recommendedName>
</protein>
<dbReference type="AlphaFoldDB" id="A0A8J6B8Y0"/>
<gene>
    <name evidence="14" type="ORF">GDO78_017045</name>
</gene>
<evidence type="ECO:0000256" key="11">
    <source>
        <dbReference type="RuleBase" id="RU004423"/>
    </source>
</evidence>
<keyword evidence="9 12" id="KW-0675">Receptor</keyword>
<evidence type="ECO:0000256" key="13">
    <source>
        <dbReference type="SAM" id="Phobius"/>
    </source>
</evidence>
<comment type="caution">
    <text evidence="14">The sequence shown here is derived from an EMBL/GenBank/DDBJ whole genome shotgun (WGS) entry which is preliminary data.</text>
</comment>
<feature type="transmembrane region" description="Helical" evidence="13">
    <location>
        <begin position="237"/>
        <end position="261"/>
    </location>
</feature>
<evidence type="ECO:0000256" key="5">
    <source>
        <dbReference type="ARBA" id="ARBA00022692"/>
    </source>
</evidence>
<sequence length="323" mass="37342">MADSTQGHTDIQYLGLLAPALIALIVGLVIHSFIIGVNVTDWWKGRSVTPVDHITTLLGISRMWCQCVTTLNVVLVTFFTSKLHSQLILHIMYALSDFFMYVNFWLMSLLSIVLCLKISNFQTRLFLYLKGVIVHRTVYFIVVAVLINAVNIVMTFLKKLAKNTYGGTYNTTKANFSMDCTPNNDIFNYTSRASIPMFFYCISSLLLFTSLYHHTIKMKMSSNSSINLETYYSTMKFISFTFLYNIIYFFGHFASSGFYYFYCVHLVWLRIVLEFLPVLHSSYLIYRTAKLRSQMAKVLQNVTDFLFPRKYTESRVNIEVVVL</sequence>
<evidence type="ECO:0000256" key="7">
    <source>
        <dbReference type="ARBA" id="ARBA00023040"/>
    </source>
</evidence>
<dbReference type="EMBL" id="WNTK01002269">
    <property type="protein sequence ID" value="KAG9466202.1"/>
    <property type="molecule type" value="Genomic_DNA"/>
</dbReference>
<evidence type="ECO:0000256" key="3">
    <source>
        <dbReference type="ARBA" id="ARBA00022480"/>
    </source>
</evidence>
<dbReference type="Proteomes" id="UP000770717">
    <property type="component" value="Unassembled WGS sequence"/>
</dbReference>
<organism evidence="14 15">
    <name type="scientific">Eleutherodactylus coqui</name>
    <name type="common">Puerto Rican coqui</name>
    <dbReference type="NCBI Taxonomy" id="57060"/>
    <lineage>
        <taxon>Eukaryota</taxon>
        <taxon>Metazoa</taxon>
        <taxon>Chordata</taxon>
        <taxon>Craniata</taxon>
        <taxon>Vertebrata</taxon>
        <taxon>Euteleostomi</taxon>
        <taxon>Amphibia</taxon>
        <taxon>Batrachia</taxon>
        <taxon>Anura</taxon>
        <taxon>Neobatrachia</taxon>
        <taxon>Hyloidea</taxon>
        <taxon>Eleutherodactylidae</taxon>
        <taxon>Eleutherodactylinae</taxon>
        <taxon>Eleutherodactylus</taxon>
        <taxon>Eleutherodactylus</taxon>
    </lineage>
</organism>
<evidence type="ECO:0000256" key="12">
    <source>
        <dbReference type="RuleBase" id="RU004424"/>
    </source>
</evidence>
<evidence type="ECO:0000256" key="1">
    <source>
        <dbReference type="ARBA" id="ARBA00004141"/>
    </source>
</evidence>